<name>A0AA96VH75_9STRE</name>
<dbReference type="InterPro" id="IPR001296">
    <property type="entry name" value="Glyco_trans_1"/>
</dbReference>
<evidence type="ECO:0000313" key="2">
    <source>
        <dbReference type="EMBL" id="WNY49762.1"/>
    </source>
</evidence>
<evidence type="ECO:0000259" key="1">
    <source>
        <dbReference type="Pfam" id="PF00534"/>
    </source>
</evidence>
<dbReference type="Gene3D" id="3.40.50.2000">
    <property type="entry name" value="Glycogen Phosphorylase B"/>
    <property type="match status" value="1"/>
</dbReference>
<dbReference type="Pfam" id="PF00534">
    <property type="entry name" value="Glycos_transf_1"/>
    <property type="match status" value="1"/>
</dbReference>
<accession>A0AA96VH75</accession>
<proteinExistence type="predicted"/>
<dbReference type="EMBL" id="CP118734">
    <property type="protein sequence ID" value="WNY49762.1"/>
    <property type="molecule type" value="Genomic_DNA"/>
</dbReference>
<dbReference type="RefSeq" id="WP_248054515.1">
    <property type="nucleotide sequence ID" value="NZ_CP118734.1"/>
</dbReference>
<reference evidence="2 3" key="1">
    <citation type="submission" date="2023-02" db="EMBL/GenBank/DDBJ databases">
        <title>Streptococcus sp. Genome Sequencing and Assembly.</title>
        <authorList>
            <person name="Shore S.M."/>
            <person name="Nicholson T.L."/>
        </authorList>
    </citation>
    <scope>NUCLEOTIDE SEQUENCE [LARGE SCALE GENOMIC DNA]</scope>
    <source>
        <strain evidence="2 3">29892</strain>
    </source>
</reference>
<feature type="domain" description="Glycosyl transferase family 1" evidence="1">
    <location>
        <begin position="287"/>
        <end position="429"/>
    </location>
</feature>
<dbReference type="GO" id="GO:0016757">
    <property type="term" value="F:glycosyltransferase activity"/>
    <property type="evidence" value="ECO:0007669"/>
    <property type="project" value="UniProtKB-KW"/>
</dbReference>
<protein>
    <submittedName>
        <fullName evidence="2">Glycosyltransferase</fullName>
        <ecNumber evidence="2">2.4.-.-</ecNumber>
    </submittedName>
</protein>
<dbReference type="AlphaFoldDB" id="A0AA96VH75"/>
<keyword evidence="2" id="KW-0328">Glycosyltransferase</keyword>
<dbReference type="Proteomes" id="UP001301526">
    <property type="component" value="Chromosome"/>
</dbReference>
<sequence length="460" mass="52494">MSPKIFGYESTQTYRHAVLRKHGIANKFLVTTPFVLEHDYQRLRVMGFEPEDVINLPGTYSDMDTTTFTYTLEAFEKTLEVGAQLLKEGPQYRIYKVANGFIDVDTNLDGFVVGILHRNANLEIVSTTFCSQGPYYTAYGNDEQSFEYYNRDGSIAISGYYQGPKEYPVVSYYLDEEEFKEEDLVIRYLDEHGAEKDVIIKDQLQSHFPGLIAYAEERGMIFRDVLHYNHYHGLEHNKNYQTVLPNKLLTASPYLNQRLVEEGYDATFIHPVGVAVASHPPMGLSSNKVFLSSHFNRIKRVDMAIEAFRQVPELELHIYGGMANEVEKFRKTHPIPDNVILKGFVDTALIPRHSFTAYLSCSISEMYANAMVESLGVGLIPILSKVDFGHNQVLDKLDYGTGFETVEELVEVLRKLVAWPTDYRKQVSEKVLEIAQEFSHDEAESALLNWLKSVGSRDVE</sequence>
<organism evidence="2 3">
    <name type="scientific">Streptococcus iners subsp. hyiners</name>
    <dbReference type="NCBI Taxonomy" id="3028083"/>
    <lineage>
        <taxon>Bacteria</taxon>
        <taxon>Bacillati</taxon>
        <taxon>Bacillota</taxon>
        <taxon>Bacilli</taxon>
        <taxon>Lactobacillales</taxon>
        <taxon>Streptococcaceae</taxon>
        <taxon>Streptococcus</taxon>
        <taxon>Streptococcus iners</taxon>
    </lineage>
</organism>
<gene>
    <name evidence="2" type="ORF">PW220_03740</name>
</gene>
<dbReference type="SUPFAM" id="SSF53756">
    <property type="entry name" value="UDP-Glycosyltransferase/glycogen phosphorylase"/>
    <property type="match status" value="1"/>
</dbReference>
<dbReference type="EC" id="2.4.-.-" evidence="2"/>
<keyword evidence="3" id="KW-1185">Reference proteome</keyword>
<evidence type="ECO:0000313" key="3">
    <source>
        <dbReference type="Proteomes" id="UP001301526"/>
    </source>
</evidence>
<keyword evidence="2" id="KW-0808">Transferase</keyword>